<gene>
    <name evidence="1" type="primary">74</name>
    <name evidence="1" type="ORF">SEA_TERAPIN_74</name>
</gene>
<dbReference type="KEGG" id="vg:29078341"/>
<reference evidence="1 2" key="1">
    <citation type="submission" date="2016-07" db="EMBL/GenBank/DDBJ databases">
        <authorList>
            <person name="Montgomery M.T."/>
            <person name="Pope W.H."/>
            <person name="Garlena R.A."/>
            <person name="Russell D.A."/>
            <person name="Jacobs-Sera D."/>
            <person name="Hendrix R.W."/>
            <person name="Hatfull G.F."/>
        </authorList>
    </citation>
    <scope>NUCLEOTIDE SEQUENCE [LARGE SCALE GENOMIC DNA]</scope>
</reference>
<dbReference type="GeneID" id="29078341"/>
<keyword evidence="2" id="KW-1185">Reference proteome</keyword>
<organism evidence="1 2">
    <name type="scientific">Gordonia phage Terapin</name>
    <dbReference type="NCBI Taxonomy" id="1887654"/>
    <lineage>
        <taxon>Viruses</taxon>
        <taxon>Duplodnaviria</taxon>
        <taxon>Heunggongvirae</taxon>
        <taxon>Uroviricota</taxon>
        <taxon>Caudoviricetes</taxon>
        <taxon>Terapinvirus</taxon>
        <taxon>Terapinvirus terapin</taxon>
    </lineage>
</organism>
<proteinExistence type="predicted"/>
<protein>
    <submittedName>
        <fullName evidence="1">Uncharacterized protein</fullName>
    </submittedName>
</protein>
<evidence type="ECO:0000313" key="1">
    <source>
        <dbReference type="EMBL" id="AOE44886.1"/>
    </source>
</evidence>
<dbReference type="Proteomes" id="UP000204083">
    <property type="component" value="Segment"/>
</dbReference>
<sequence>MRLGEVKAALQVVYVNGHTQKMMWAQTYDVVPQGFRVPSYEEYVIRNTQNNPEGEVWRVRYVIWRTEGPTHVQRAVVVLVRPAEHETIQEHLQVAVEAMG</sequence>
<name>A0A1B3B1L7_9CAUD</name>
<dbReference type="EMBL" id="KX557285">
    <property type="protein sequence ID" value="AOE44886.1"/>
    <property type="molecule type" value="Genomic_DNA"/>
</dbReference>
<accession>A0A1B3B1L7</accession>
<evidence type="ECO:0000313" key="2">
    <source>
        <dbReference type="Proteomes" id="UP000204083"/>
    </source>
</evidence>
<dbReference type="RefSeq" id="YP_009277813.1">
    <property type="nucleotide sequence ID" value="NC_031001.1"/>
</dbReference>